<sequence length="132" mass="14989">MDQNSATKRLAPPACRPERHQRGLRDQAKAKNITPVHVFTLTSQVAVLSAHSRYKSFRPADKERKRQNDREKKPRISPACGVSGEVNQVESHTSRYWFLLNQQSADVESDVDLLEPKANPAQTNTLTRQRAQ</sequence>
<evidence type="ECO:0000313" key="2">
    <source>
        <dbReference type="EMBL" id="KAK3768388.1"/>
    </source>
</evidence>
<feature type="region of interest" description="Disordered" evidence="1">
    <location>
        <begin position="1"/>
        <end position="29"/>
    </location>
</feature>
<accession>A0AAE1DG99</accession>
<proteinExistence type="predicted"/>
<name>A0AAE1DG99_9GAST</name>
<evidence type="ECO:0000313" key="3">
    <source>
        <dbReference type="Proteomes" id="UP001283361"/>
    </source>
</evidence>
<keyword evidence="3" id="KW-1185">Reference proteome</keyword>
<dbReference type="EMBL" id="JAWDGP010004062">
    <property type="protein sequence ID" value="KAK3768388.1"/>
    <property type="molecule type" value="Genomic_DNA"/>
</dbReference>
<reference evidence="2" key="1">
    <citation type="journal article" date="2023" name="G3 (Bethesda)">
        <title>A reference genome for the long-term kleptoplast-retaining sea slug Elysia crispata morphotype clarki.</title>
        <authorList>
            <person name="Eastman K.E."/>
            <person name="Pendleton A.L."/>
            <person name="Shaikh M.A."/>
            <person name="Suttiyut T."/>
            <person name="Ogas R."/>
            <person name="Tomko P."/>
            <person name="Gavelis G."/>
            <person name="Widhalm J.R."/>
            <person name="Wisecaver J.H."/>
        </authorList>
    </citation>
    <scope>NUCLEOTIDE SEQUENCE</scope>
    <source>
        <strain evidence="2">ECLA1</strain>
    </source>
</reference>
<dbReference type="AlphaFoldDB" id="A0AAE1DG99"/>
<feature type="compositionally biased region" description="Basic and acidic residues" evidence="1">
    <location>
        <begin position="16"/>
        <end position="29"/>
    </location>
</feature>
<feature type="region of interest" description="Disordered" evidence="1">
    <location>
        <begin position="111"/>
        <end position="132"/>
    </location>
</feature>
<feature type="compositionally biased region" description="Basic and acidic residues" evidence="1">
    <location>
        <begin position="58"/>
        <end position="74"/>
    </location>
</feature>
<feature type="compositionally biased region" description="Polar residues" evidence="1">
    <location>
        <begin position="120"/>
        <end position="132"/>
    </location>
</feature>
<evidence type="ECO:0000256" key="1">
    <source>
        <dbReference type="SAM" id="MobiDB-lite"/>
    </source>
</evidence>
<gene>
    <name evidence="2" type="ORF">RRG08_031176</name>
</gene>
<protein>
    <submittedName>
        <fullName evidence="2">Uncharacterized protein</fullName>
    </submittedName>
</protein>
<organism evidence="2 3">
    <name type="scientific">Elysia crispata</name>
    <name type="common">lettuce slug</name>
    <dbReference type="NCBI Taxonomy" id="231223"/>
    <lineage>
        <taxon>Eukaryota</taxon>
        <taxon>Metazoa</taxon>
        <taxon>Spiralia</taxon>
        <taxon>Lophotrochozoa</taxon>
        <taxon>Mollusca</taxon>
        <taxon>Gastropoda</taxon>
        <taxon>Heterobranchia</taxon>
        <taxon>Euthyneura</taxon>
        <taxon>Panpulmonata</taxon>
        <taxon>Sacoglossa</taxon>
        <taxon>Placobranchoidea</taxon>
        <taxon>Plakobranchidae</taxon>
        <taxon>Elysia</taxon>
    </lineage>
</organism>
<feature type="region of interest" description="Disordered" evidence="1">
    <location>
        <begin position="52"/>
        <end position="81"/>
    </location>
</feature>
<comment type="caution">
    <text evidence="2">The sequence shown here is derived from an EMBL/GenBank/DDBJ whole genome shotgun (WGS) entry which is preliminary data.</text>
</comment>
<dbReference type="Proteomes" id="UP001283361">
    <property type="component" value="Unassembled WGS sequence"/>
</dbReference>